<dbReference type="HAMAP" id="MF_00363">
    <property type="entry name" value="UPF0154"/>
    <property type="match status" value="1"/>
</dbReference>
<evidence type="ECO:0000256" key="3">
    <source>
        <dbReference type="ARBA" id="ARBA00022692"/>
    </source>
</evidence>
<comment type="subcellular location">
    <subcellularLocation>
        <location evidence="1">Membrane</location>
        <topology evidence="1">Single-pass membrane protein</topology>
    </subcellularLocation>
</comment>
<evidence type="ECO:0000313" key="8">
    <source>
        <dbReference type="Proteomes" id="UP000290942"/>
    </source>
</evidence>
<keyword evidence="5 6" id="KW-0472">Membrane</keyword>
<accession>A0A449A8Q8</accession>
<dbReference type="GO" id="GO:0016020">
    <property type="term" value="C:membrane"/>
    <property type="evidence" value="ECO:0007669"/>
    <property type="project" value="UniProtKB-SubCell"/>
</dbReference>
<evidence type="ECO:0000313" key="7">
    <source>
        <dbReference type="EMBL" id="VEU60638.1"/>
    </source>
</evidence>
<dbReference type="AlphaFoldDB" id="A0A449A8Q8"/>
<keyword evidence="4 6" id="KW-1133">Transmembrane helix</keyword>
<dbReference type="Pfam" id="PF03672">
    <property type="entry name" value="UPF0154"/>
    <property type="match status" value="1"/>
</dbReference>
<reference evidence="7 8" key="1">
    <citation type="submission" date="2019-01" db="EMBL/GenBank/DDBJ databases">
        <authorList>
            <consortium name="Pathogen Informatics"/>
        </authorList>
    </citation>
    <scope>NUCLEOTIDE SEQUENCE [LARGE SCALE GENOMIC DNA]</scope>
    <source>
        <strain evidence="7 8">NCTC10122</strain>
    </source>
</reference>
<proteinExistence type="inferred from homology"/>
<evidence type="ECO:0000256" key="2">
    <source>
        <dbReference type="ARBA" id="ARBA00006694"/>
    </source>
</evidence>
<keyword evidence="3 6" id="KW-0812">Transmembrane</keyword>
<feature type="transmembrane region" description="Helical" evidence="6">
    <location>
        <begin position="6"/>
        <end position="29"/>
    </location>
</feature>
<protein>
    <submittedName>
        <fullName evidence="7">Transmembrane protein</fullName>
    </submittedName>
</protein>
<dbReference type="RefSeq" id="WP_096385429.1">
    <property type="nucleotide sequence ID" value="NZ_AP017902.1"/>
</dbReference>
<sequence>MGTTQWVLTLVFVSIVTALVGGFIGFIIARKKIQKQLKDNPPINEKMIRAMFLQMGRKPSEQQVKNVMRSMYNANK</sequence>
<evidence type="ECO:0000256" key="6">
    <source>
        <dbReference type="SAM" id="Phobius"/>
    </source>
</evidence>
<dbReference type="InterPro" id="IPR005359">
    <property type="entry name" value="UPF0154"/>
</dbReference>
<evidence type="ECO:0000256" key="5">
    <source>
        <dbReference type="ARBA" id="ARBA00023136"/>
    </source>
</evidence>
<organism evidence="7 8">
    <name type="scientific">Mycoplasmopsis bovigenitalium</name>
    <dbReference type="NCBI Taxonomy" id="2112"/>
    <lineage>
        <taxon>Bacteria</taxon>
        <taxon>Bacillati</taxon>
        <taxon>Mycoplasmatota</taxon>
        <taxon>Mycoplasmoidales</taxon>
        <taxon>Metamycoplasmataceae</taxon>
        <taxon>Mycoplasmopsis</taxon>
    </lineage>
</organism>
<name>A0A449A8Q8_9BACT</name>
<dbReference type="EMBL" id="LR214970">
    <property type="protein sequence ID" value="VEU60638.1"/>
    <property type="molecule type" value="Genomic_DNA"/>
</dbReference>
<dbReference type="Proteomes" id="UP000290942">
    <property type="component" value="Chromosome"/>
</dbReference>
<gene>
    <name evidence="7" type="ORF">NCTC10122_00236</name>
</gene>
<evidence type="ECO:0000256" key="4">
    <source>
        <dbReference type="ARBA" id="ARBA00022989"/>
    </source>
</evidence>
<comment type="similarity">
    <text evidence="2">Belongs to the UPF0154 family.</text>
</comment>
<evidence type="ECO:0000256" key="1">
    <source>
        <dbReference type="ARBA" id="ARBA00004167"/>
    </source>
</evidence>